<evidence type="ECO:0000313" key="6">
    <source>
        <dbReference type="Proteomes" id="UP000294257"/>
    </source>
</evidence>
<name>A0A4V2EUJ9_9PSEU</name>
<dbReference type="InterPro" id="IPR036390">
    <property type="entry name" value="WH_DNA-bd_sf"/>
</dbReference>
<dbReference type="Proteomes" id="UP000294257">
    <property type="component" value="Unassembled WGS sequence"/>
</dbReference>
<evidence type="ECO:0000256" key="2">
    <source>
        <dbReference type="ARBA" id="ARBA00023125"/>
    </source>
</evidence>
<proteinExistence type="predicted"/>
<keyword evidence="3" id="KW-0804">Transcription</keyword>
<dbReference type="GO" id="GO:0003677">
    <property type="term" value="F:DNA binding"/>
    <property type="evidence" value="ECO:0007669"/>
    <property type="project" value="UniProtKB-KW"/>
</dbReference>
<reference evidence="5 6" key="1">
    <citation type="submission" date="2019-02" db="EMBL/GenBank/DDBJ databases">
        <title>Genomic Encyclopedia of Type Strains, Phase IV (KMG-IV): sequencing the most valuable type-strain genomes for metagenomic binning, comparative biology and taxonomic classification.</title>
        <authorList>
            <person name="Goeker M."/>
        </authorList>
    </citation>
    <scope>NUCLEOTIDE SEQUENCE [LARGE SCALE GENOMIC DNA]</scope>
    <source>
        <strain evidence="5 6">DSM 101727</strain>
    </source>
</reference>
<dbReference type="InterPro" id="IPR002577">
    <property type="entry name" value="HTH_HxlR"/>
</dbReference>
<dbReference type="PANTHER" id="PTHR33204">
    <property type="entry name" value="TRANSCRIPTIONAL REGULATOR, MARR FAMILY"/>
    <property type="match status" value="1"/>
</dbReference>
<dbReference type="EMBL" id="SGWQ01000001">
    <property type="protein sequence ID" value="RZS44833.1"/>
    <property type="molecule type" value="Genomic_DNA"/>
</dbReference>
<dbReference type="Pfam" id="PF01638">
    <property type="entry name" value="HxlR"/>
    <property type="match status" value="1"/>
</dbReference>
<dbReference type="SUPFAM" id="SSF46785">
    <property type="entry name" value="Winged helix' DNA-binding domain"/>
    <property type="match status" value="1"/>
</dbReference>
<evidence type="ECO:0000259" key="4">
    <source>
        <dbReference type="PROSITE" id="PS51118"/>
    </source>
</evidence>
<dbReference type="OrthoDB" id="5181972at2"/>
<keyword evidence="6" id="KW-1185">Reference proteome</keyword>
<dbReference type="PANTHER" id="PTHR33204:SF36">
    <property type="entry name" value="TRANSCRIPTIONAL REGULATORY PROTEIN"/>
    <property type="match status" value="1"/>
</dbReference>
<evidence type="ECO:0000313" key="5">
    <source>
        <dbReference type="EMBL" id="RZS44833.1"/>
    </source>
</evidence>
<dbReference type="InterPro" id="IPR036388">
    <property type="entry name" value="WH-like_DNA-bd_sf"/>
</dbReference>
<keyword evidence="1" id="KW-0805">Transcription regulation</keyword>
<organism evidence="5 6">
    <name type="scientific">Herbihabitans rhizosphaerae</name>
    <dbReference type="NCBI Taxonomy" id="1872711"/>
    <lineage>
        <taxon>Bacteria</taxon>
        <taxon>Bacillati</taxon>
        <taxon>Actinomycetota</taxon>
        <taxon>Actinomycetes</taxon>
        <taxon>Pseudonocardiales</taxon>
        <taxon>Pseudonocardiaceae</taxon>
        <taxon>Herbihabitans</taxon>
    </lineage>
</organism>
<accession>A0A4V2EUJ9</accession>
<sequence length="161" mass="18086">MQRTRFGDMACSIARTLDVIGEPWSPLILRDVYVGISRFEQIQQDLGISRKVLAERLRWLVENGVLERREYSSRPPRHEYVLTAKGTELCDLLLVMVRWGDRFTAGEAGPPVLYRHHACGEISHVELRCSVCDKPMRATDIDILPGPGIASAGQTERAPGD</sequence>
<keyword evidence="2" id="KW-0238">DNA-binding</keyword>
<evidence type="ECO:0000256" key="3">
    <source>
        <dbReference type="ARBA" id="ARBA00023163"/>
    </source>
</evidence>
<feature type="domain" description="HTH hxlR-type" evidence="4">
    <location>
        <begin position="11"/>
        <end position="108"/>
    </location>
</feature>
<dbReference type="AlphaFoldDB" id="A0A4V2EUJ9"/>
<dbReference type="PROSITE" id="PS51118">
    <property type="entry name" value="HTH_HXLR"/>
    <property type="match status" value="1"/>
</dbReference>
<protein>
    <submittedName>
        <fullName evidence="5">HxlR family transcriptional regulator</fullName>
    </submittedName>
</protein>
<gene>
    <name evidence="5" type="ORF">EV193_101713</name>
</gene>
<dbReference type="RefSeq" id="WP_130342464.1">
    <property type="nucleotide sequence ID" value="NZ_SGWQ01000001.1"/>
</dbReference>
<comment type="caution">
    <text evidence="5">The sequence shown here is derived from an EMBL/GenBank/DDBJ whole genome shotgun (WGS) entry which is preliminary data.</text>
</comment>
<dbReference type="Gene3D" id="1.10.10.10">
    <property type="entry name" value="Winged helix-like DNA-binding domain superfamily/Winged helix DNA-binding domain"/>
    <property type="match status" value="1"/>
</dbReference>
<evidence type="ECO:0000256" key="1">
    <source>
        <dbReference type="ARBA" id="ARBA00023015"/>
    </source>
</evidence>